<evidence type="ECO:0000256" key="4">
    <source>
        <dbReference type="ARBA" id="ARBA00023065"/>
    </source>
</evidence>
<organism evidence="8 9">
    <name type="scientific">Candidatus Doudnabacteria bacterium RIFCSPHIGHO2_01_FULL_49_9</name>
    <dbReference type="NCBI Taxonomy" id="1817827"/>
    <lineage>
        <taxon>Bacteria</taxon>
        <taxon>Candidatus Doudnaibacteriota</taxon>
    </lineage>
</organism>
<dbReference type="InterPro" id="IPR001469">
    <property type="entry name" value="ATP_synth_F1_dsu/esu"/>
</dbReference>
<protein>
    <recommendedName>
        <fullName evidence="7">ATP synthase F1 complex delta/epsilon subunit N-terminal domain-containing protein</fullName>
    </recommendedName>
</protein>
<evidence type="ECO:0000313" key="8">
    <source>
        <dbReference type="EMBL" id="OGE83022.1"/>
    </source>
</evidence>
<accession>A0A1F5NZG6</accession>
<evidence type="ECO:0000256" key="6">
    <source>
        <dbReference type="ARBA" id="ARBA00023196"/>
    </source>
</evidence>
<dbReference type="GO" id="GO:0012505">
    <property type="term" value="C:endomembrane system"/>
    <property type="evidence" value="ECO:0007669"/>
    <property type="project" value="UniProtKB-SubCell"/>
</dbReference>
<comment type="similarity">
    <text evidence="2">Belongs to the ATPase epsilon chain family.</text>
</comment>
<sequence>MKLKILTPTETKFKGEILALNIKTLSGEITILDDHEPMISMFEKGTAHITDKQNQRTAIQIGAGFLEVTPENELNVLTD</sequence>
<gene>
    <name evidence="8" type="ORF">A2846_01805</name>
</gene>
<dbReference type="EMBL" id="MFEN01000056">
    <property type="protein sequence ID" value="OGE83022.1"/>
    <property type="molecule type" value="Genomic_DNA"/>
</dbReference>
<dbReference type="GO" id="GO:0045259">
    <property type="term" value="C:proton-transporting ATP synthase complex"/>
    <property type="evidence" value="ECO:0007669"/>
    <property type="project" value="UniProtKB-KW"/>
</dbReference>
<dbReference type="InterPro" id="IPR020546">
    <property type="entry name" value="ATP_synth_F1_dsu/esu_N"/>
</dbReference>
<dbReference type="SUPFAM" id="SSF51344">
    <property type="entry name" value="Epsilon subunit of F1F0-ATP synthase N-terminal domain"/>
    <property type="match status" value="1"/>
</dbReference>
<dbReference type="CDD" id="cd12152">
    <property type="entry name" value="F1-ATPase_delta"/>
    <property type="match status" value="1"/>
</dbReference>
<evidence type="ECO:0000256" key="1">
    <source>
        <dbReference type="ARBA" id="ARBA00004184"/>
    </source>
</evidence>
<keyword evidence="5" id="KW-0472">Membrane</keyword>
<proteinExistence type="inferred from homology"/>
<dbReference type="Gene3D" id="2.60.15.10">
    <property type="entry name" value="F0F1 ATP synthase delta/epsilon subunit, N-terminal"/>
    <property type="match status" value="1"/>
</dbReference>
<keyword evidence="3" id="KW-0813">Transport</keyword>
<feature type="domain" description="ATP synthase F1 complex delta/epsilon subunit N-terminal" evidence="7">
    <location>
        <begin position="1"/>
        <end position="79"/>
    </location>
</feature>
<keyword evidence="6" id="KW-0066">ATP synthesis</keyword>
<dbReference type="AlphaFoldDB" id="A0A1F5NZG6"/>
<evidence type="ECO:0000259" key="7">
    <source>
        <dbReference type="Pfam" id="PF02823"/>
    </source>
</evidence>
<keyword evidence="4" id="KW-0406">Ion transport</keyword>
<dbReference type="Pfam" id="PF02823">
    <property type="entry name" value="ATP-synt_DE_N"/>
    <property type="match status" value="1"/>
</dbReference>
<dbReference type="Proteomes" id="UP000176339">
    <property type="component" value="Unassembled WGS sequence"/>
</dbReference>
<evidence type="ECO:0000256" key="3">
    <source>
        <dbReference type="ARBA" id="ARBA00022448"/>
    </source>
</evidence>
<comment type="caution">
    <text evidence="8">The sequence shown here is derived from an EMBL/GenBank/DDBJ whole genome shotgun (WGS) entry which is preliminary data.</text>
</comment>
<evidence type="ECO:0000256" key="5">
    <source>
        <dbReference type="ARBA" id="ARBA00023136"/>
    </source>
</evidence>
<name>A0A1F5NZG6_9BACT</name>
<evidence type="ECO:0000256" key="2">
    <source>
        <dbReference type="ARBA" id="ARBA00005712"/>
    </source>
</evidence>
<reference evidence="8 9" key="1">
    <citation type="journal article" date="2016" name="Nat. Commun.">
        <title>Thousands of microbial genomes shed light on interconnected biogeochemical processes in an aquifer system.</title>
        <authorList>
            <person name="Anantharaman K."/>
            <person name="Brown C.T."/>
            <person name="Hug L.A."/>
            <person name="Sharon I."/>
            <person name="Castelle C.J."/>
            <person name="Probst A.J."/>
            <person name="Thomas B.C."/>
            <person name="Singh A."/>
            <person name="Wilkins M.J."/>
            <person name="Karaoz U."/>
            <person name="Brodie E.L."/>
            <person name="Williams K.H."/>
            <person name="Hubbard S.S."/>
            <person name="Banfield J.F."/>
        </authorList>
    </citation>
    <scope>NUCLEOTIDE SEQUENCE [LARGE SCALE GENOMIC DNA]</scope>
</reference>
<dbReference type="InterPro" id="IPR036771">
    <property type="entry name" value="ATPsynth_dsu/esu_N"/>
</dbReference>
<keyword evidence="6" id="KW-0139">CF(1)</keyword>
<dbReference type="GO" id="GO:0046933">
    <property type="term" value="F:proton-transporting ATP synthase activity, rotational mechanism"/>
    <property type="evidence" value="ECO:0007669"/>
    <property type="project" value="InterPro"/>
</dbReference>
<evidence type="ECO:0000313" key="9">
    <source>
        <dbReference type="Proteomes" id="UP000176339"/>
    </source>
</evidence>
<comment type="subcellular location">
    <subcellularLocation>
        <location evidence="1">Endomembrane system</location>
        <topology evidence="1">Peripheral membrane protein</topology>
    </subcellularLocation>
</comment>